<dbReference type="GO" id="GO:0006465">
    <property type="term" value="P:signal peptide processing"/>
    <property type="evidence" value="ECO:0007669"/>
    <property type="project" value="TreeGrafter"/>
</dbReference>
<feature type="transmembrane region" description="Helical" evidence="2">
    <location>
        <begin position="70"/>
        <end position="91"/>
    </location>
</feature>
<sequence length="215" mass="23183">MILQCANKKIYLLLRRLELYRIHPKYTKAIKILIAVVLGALLLAGLYASVGDTMHSPNLPSVSKICSTMQANLPLLLQGGFFIALLLAATIFDIRKRIIPDTICLAVALTCFIFFEPIKLLGILAALPFLLAALFFGGMGGGDIKLMAASGIVLGITGGIAASVLALTAMLLFYAVYSTVQRLRNREYQKSFPLAPFLAIGCIAIYFMNIGGIAL</sequence>
<dbReference type="PANTHER" id="PTHR30487:SF0">
    <property type="entry name" value="PREPILIN LEADER PEPTIDASE_N-METHYLTRANSFERASE-RELATED"/>
    <property type="match status" value="1"/>
</dbReference>
<feature type="transmembrane region" description="Helical" evidence="2">
    <location>
        <begin position="152"/>
        <end position="174"/>
    </location>
</feature>
<gene>
    <name evidence="4" type="ORF">DSOL_2721</name>
</gene>
<feature type="transmembrane region" description="Helical" evidence="2">
    <location>
        <begin position="121"/>
        <end position="140"/>
    </location>
</feature>
<accession>A0A1Q8QVP2</accession>
<evidence type="ECO:0000256" key="1">
    <source>
        <dbReference type="ARBA" id="ARBA00005801"/>
    </source>
</evidence>
<reference evidence="4 5" key="1">
    <citation type="submission" date="2016-09" db="EMBL/GenBank/DDBJ databases">
        <title>Complete genome of Desulfosporosinus sp. OL.</title>
        <authorList>
            <person name="Mardanov A."/>
            <person name="Beletsky A."/>
            <person name="Panova A."/>
            <person name="Karnachuk O."/>
            <person name="Ravin N."/>
        </authorList>
    </citation>
    <scope>NUCLEOTIDE SEQUENCE [LARGE SCALE GENOMIC DNA]</scope>
    <source>
        <strain evidence="4 5">OL</strain>
    </source>
</reference>
<keyword evidence="2" id="KW-0472">Membrane</keyword>
<dbReference type="Gene3D" id="1.20.120.1220">
    <property type="match status" value="1"/>
</dbReference>
<evidence type="ECO:0000313" key="4">
    <source>
        <dbReference type="EMBL" id="OLN31382.1"/>
    </source>
</evidence>
<evidence type="ECO:0000259" key="3">
    <source>
        <dbReference type="Pfam" id="PF01478"/>
    </source>
</evidence>
<keyword evidence="5" id="KW-1185">Reference proteome</keyword>
<dbReference type="EMBL" id="MLBF01000019">
    <property type="protein sequence ID" value="OLN31382.1"/>
    <property type="molecule type" value="Genomic_DNA"/>
</dbReference>
<dbReference type="STRING" id="1888891.DSOL_2721"/>
<dbReference type="Pfam" id="PF19629">
    <property type="entry name" value="DUF6133"/>
    <property type="match status" value="1"/>
</dbReference>
<keyword evidence="2" id="KW-0812">Transmembrane</keyword>
<protein>
    <recommendedName>
        <fullName evidence="3">Prepilin type IV endopeptidase peptidase domain-containing protein</fullName>
    </recommendedName>
</protein>
<comment type="similarity">
    <text evidence="1">Belongs to the peptidase A24 family.</text>
</comment>
<feature type="transmembrane region" description="Helical" evidence="2">
    <location>
        <begin position="29"/>
        <end position="50"/>
    </location>
</feature>
<evidence type="ECO:0000313" key="5">
    <source>
        <dbReference type="Proteomes" id="UP000186102"/>
    </source>
</evidence>
<feature type="domain" description="Prepilin type IV endopeptidase peptidase" evidence="3">
    <location>
        <begin position="81"/>
        <end position="173"/>
    </location>
</feature>
<feature type="transmembrane region" description="Helical" evidence="2">
    <location>
        <begin position="194"/>
        <end position="214"/>
    </location>
</feature>
<dbReference type="InterPro" id="IPR000045">
    <property type="entry name" value="Prepilin_IV_endopep_pep"/>
</dbReference>
<keyword evidence="2" id="KW-1133">Transmembrane helix</keyword>
<name>A0A1Q8QVP2_9FIRM</name>
<dbReference type="AlphaFoldDB" id="A0A1Q8QVP2"/>
<proteinExistence type="inferred from homology"/>
<dbReference type="InterPro" id="IPR050882">
    <property type="entry name" value="Prepilin_peptidase/N-MTase"/>
</dbReference>
<organism evidence="4 5">
    <name type="scientific">Desulfosporosinus metallidurans</name>
    <dbReference type="NCBI Taxonomy" id="1888891"/>
    <lineage>
        <taxon>Bacteria</taxon>
        <taxon>Bacillati</taxon>
        <taxon>Bacillota</taxon>
        <taxon>Clostridia</taxon>
        <taxon>Eubacteriales</taxon>
        <taxon>Desulfitobacteriaceae</taxon>
        <taxon>Desulfosporosinus</taxon>
    </lineage>
</organism>
<dbReference type="GO" id="GO:0005886">
    <property type="term" value="C:plasma membrane"/>
    <property type="evidence" value="ECO:0007669"/>
    <property type="project" value="TreeGrafter"/>
</dbReference>
<dbReference type="PANTHER" id="PTHR30487">
    <property type="entry name" value="TYPE 4 PREPILIN-LIKE PROTEINS LEADER PEPTIDE-PROCESSING ENZYME"/>
    <property type="match status" value="1"/>
</dbReference>
<dbReference type="Proteomes" id="UP000186102">
    <property type="component" value="Unassembled WGS sequence"/>
</dbReference>
<dbReference type="InterPro" id="IPR045765">
    <property type="entry name" value="DUF6133"/>
</dbReference>
<comment type="caution">
    <text evidence="4">The sequence shown here is derived from an EMBL/GenBank/DDBJ whole genome shotgun (WGS) entry which is preliminary data.</text>
</comment>
<evidence type="ECO:0000256" key="2">
    <source>
        <dbReference type="SAM" id="Phobius"/>
    </source>
</evidence>
<dbReference type="Pfam" id="PF01478">
    <property type="entry name" value="Peptidase_A24"/>
    <property type="match status" value="1"/>
</dbReference>
<dbReference type="GO" id="GO:0004190">
    <property type="term" value="F:aspartic-type endopeptidase activity"/>
    <property type="evidence" value="ECO:0007669"/>
    <property type="project" value="InterPro"/>
</dbReference>